<gene>
    <name evidence="2" type="ORF">TRFO_28566</name>
</gene>
<dbReference type="GO" id="GO:0035091">
    <property type="term" value="F:phosphatidylinositol binding"/>
    <property type="evidence" value="ECO:0007669"/>
    <property type="project" value="InterPro"/>
</dbReference>
<comment type="caution">
    <text evidence="2">The sequence shown here is derived from an EMBL/GenBank/DDBJ whole genome shotgun (WGS) entry which is preliminary data.</text>
</comment>
<proteinExistence type="predicted"/>
<dbReference type="PROSITE" id="PS50195">
    <property type="entry name" value="PX"/>
    <property type="match status" value="1"/>
</dbReference>
<dbReference type="Pfam" id="PF00787">
    <property type="entry name" value="PX"/>
    <property type="match status" value="1"/>
</dbReference>
<dbReference type="RefSeq" id="XP_068357160.1">
    <property type="nucleotide sequence ID" value="XM_068506254.1"/>
</dbReference>
<dbReference type="Gene3D" id="3.30.1520.10">
    <property type="entry name" value="Phox-like domain"/>
    <property type="match status" value="1"/>
</dbReference>
<dbReference type="GeneID" id="94840958"/>
<dbReference type="AlphaFoldDB" id="A0A1J4JZW1"/>
<name>A0A1J4JZW1_9EUKA</name>
<keyword evidence="3" id="KW-1185">Reference proteome</keyword>
<dbReference type="InterPro" id="IPR036871">
    <property type="entry name" value="PX_dom_sf"/>
</dbReference>
<dbReference type="EMBL" id="MLAK01000808">
    <property type="protein sequence ID" value="OHT04024.1"/>
    <property type="molecule type" value="Genomic_DNA"/>
</dbReference>
<dbReference type="CDD" id="cd06093">
    <property type="entry name" value="PX_domain"/>
    <property type="match status" value="1"/>
</dbReference>
<dbReference type="Proteomes" id="UP000179807">
    <property type="component" value="Unassembled WGS sequence"/>
</dbReference>
<sequence length="143" mass="17070">MEVHRIPITHLSENKQDIIEMSLTSPRMYITVEGTEFDQVLGCTLYHIEIGIEEGEDYVLVTRHKLRYSEMYKFDQQLRQAHEEMSFLRKFPPKRFFLNNDSQFVAKRRVDIGVYLQNLTQIPGILNCRQFQQFFECTPQIYA</sequence>
<dbReference type="OrthoDB" id="10254720at2759"/>
<protein>
    <submittedName>
        <fullName evidence="2">PX domain containing protein</fullName>
    </submittedName>
</protein>
<feature type="domain" description="PX" evidence="1">
    <location>
        <begin position="24"/>
        <end position="142"/>
    </location>
</feature>
<organism evidence="2 3">
    <name type="scientific">Tritrichomonas foetus</name>
    <dbReference type="NCBI Taxonomy" id="1144522"/>
    <lineage>
        <taxon>Eukaryota</taxon>
        <taxon>Metamonada</taxon>
        <taxon>Parabasalia</taxon>
        <taxon>Tritrichomonadida</taxon>
        <taxon>Tritrichomonadidae</taxon>
        <taxon>Tritrichomonas</taxon>
    </lineage>
</organism>
<dbReference type="SUPFAM" id="SSF64268">
    <property type="entry name" value="PX domain"/>
    <property type="match status" value="1"/>
</dbReference>
<dbReference type="SMART" id="SM00312">
    <property type="entry name" value="PX"/>
    <property type="match status" value="1"/>
</dbReference>
<dbReference type="VEuPathDB" id="TrichDB:TRFO_28566"/>
<evidence type="ECO:0000313" key="3">
    <source>
        <dbReference type="Proteomes" id="UP000179807"/>
    </source>
</evidence>
<evidence type="ECO:0000313" key="2">
    <source>
        <dbReference type="EMBL" id="OHT04024.1"/>
    </source>
</evidence>
<accession>A0A1J4JZW1</accession>
<reference evidence="2" key="1">
    <citation type="submission" date="2016-10" db="EMBL/GenBank/DDBJ databases">
        <authorList>
            <person name="Benchimol M."/>
            <person name="Almeida L.G."/>
            <person name="Vasconcelos A.T."/>
            <person name="Perreira-Neves A."/>
            <person name="Rosa I.A."/>
            <person name="Tasca T."/>
            <person name="Bogo M.R."/>
            <person name="de Souza W."/>
        </authorList>
    </citation>
    <scope>NUCLEOTIDE SEQUENCE [LARGE SCALE GENOMIC DNA]</scope>
    <source>
        <strain evidence="2">K</strain>
    </source>
</reference>
<evidence type="ECO:0000259" key="1">
    <source>
        <dbReference type="PROSITE" id="PS50195"/>
    </source>
</evidence>
<dbReference type="InterPro" id="IPR001683">
    <property type="entry name" value="PX_dom"/>
</dbReference>